<dbReference type="RefSeq" id="WP_310471548.1">
    <property type="nucleotide sequence ID" value="NZ_CP136522.1"/>
</dbReference>
<evidence type="ECO:0000256" key="4">
    <source>
        <dbReference type="ARBA" id="ARBA00023284"/>
    </source>
</evidence>
<dbReference type="CDD" id="cd03019">
    <property type="entry name" value="DsbA_DsbA"/>
    <property type="match status" value="1"/>
</dbReference>
<dbReference type="InterPro" id="IPR023205">
    <property type="entry name" value="DsbA/DsbL"/>
</dbReference>
<evidence type="ECO:0000256" key="5">
    <source>
        <dbReference type="PIRNR" id="PIRNR001488"/>
    </source>
</evidence>
<sequence length="207" mass="23180">MHQFKVFVAGVFVLCTFLLPLKSVHAQQYIAGVDYVKIAGIPEGNKPILREFFSYNCGHCYRQDAFFEKTTHLLGKDVQFERTPIGGGRASWVLSQQAYYLAQKFNVTKQVHNTIFKRIHEQNSAFTRPEQLKAFFVSQGIEAAEVDKAMASADAKLALMNYDTQAQLSGIRGVPSLVVNGQYLIKAMPHSAQALAELITYLSQLND</sequence>
<evidence type="ECO:0000256" key="3">
    <source>
        <dbReference type="ARBA" id="ARBA00023157"/>
    </source>
</evidence>
<dbReference type="PANTHER" id="PTHR35891:SF2">
    <property type="entry name" value="THIOL:DISULFIDE INTERCHANGE PROTEIN DSBA"/>
    <property type="match status" value="1"/>
</dbReference>
<keyword evidence="3 5" id="KW-1015">Disulfide bond</keyword>
<dbReference type="PANTHER" id="PTHR35891">
    <property type="entry name" value="THIOL:DISULFIDE INTERCHANGE PROTEIN DSBA"/>
    <property type="match status" value="1"/>
</dbReference>
<evidence type="ECO:0000256" key="2">
    <source>
        <dbReference type="ARBA" id="ARBA00022729"/>
    </source>
</evidence>
<name>A0ABZ0JUG3_9GAMM</name>
<keyword evidence="2" id="KW-0732">Signal</keyword>
<gene>
    <name evidence="7" type="ORF">RGE70_11270</name>
</gene>
<evidence type="ECO:0000256" key="1">
    <source>
        <dbReference type="ARBA" id="ARBA00005791"/>
    </source>
</evidence>
<dbReference type="Gene3D" id="3.40.30.10">
    <property type="entry name" value="Glutaredoxin"/>
    <property type="match status" value="1"/>
</dbReference>
<protein>
    <recommendedName>
        <fullName evidence="5">Thiol:disulfide interchange protein</fullName>
    </recommendedName>
</protein>
<dbReference type="InterPro" id="IPR050824">
    <property type="entry name" value="Thiol_disulfide_DsbA"/>
</dbReference>
<dbReference type="EMBL" id="CP136522">
    <property type="protein sequence ID" value="WOT03917.1"/>
    <property type="molecule type" value="Genomic_DNA"/>
</dbReference>
<dbReference type="Pfam" id="PF01323">
    <property type="entry name" value="DSBA"/>
    <property type="match status" value="1"/>
</dbReference>
<comment type="subcellular location">
    <subcellularLocation>
        <location evidence="5">Periplasm</location>
    </subcellularLocation>
</comment>
<reference evidence="7 8" key="1">
    <citation type="submission" date="2023-10" db="EMBL/GenBank/DDBJ databases">
        <title>Complete genome sequence of Shewanella sp. DAU334.</title>
        <authorList>
            <person name="Lee Y.-S."/>
            <person name="Jeong H.-R."/>
            <person name="Hwang E.-J."/>
            <person name="Choi Y.-L."/>
            <person name="Kim G.-D."/>
        </authorList>
    </citation>
    <scope>NUCLEOTIDE SEQUENCE [LARGE SCALE GENOMIC DNA]</scope>
    <source>
        <strain evidence="7 8">DAU334</strain>
    </source>
</reference>
<proteinExistence type="inferred from homology"/>
<evidence type="ECO:0000313" key="7">
    <source>
        <dbReference type="EMBL" id="WOT03917.1"/>
    </source>
</evidence>
<evidence type="ECO:0000259" key="6">
    <source>
        <dbReference type="Pfam" id="PF01323"/>
    </source>
</evidence>
<dbReference type="InterPro" id="IPR036249">
    <property type="entry name" value="Thioredoxin-like_sf"/>
</dbReference>
<evidence type="ECO:0000313" key="8">
    <source>
        <dbReference type="Proteomes" id="UP001529491"/>
    </source>
</evidence>
<organism evidence="7 8">
    <name type="scientific">Shewanella youngdeokensis</name>
    <dbReference type="NCBI Taxonomy" id="2999068"/>
    <lineage>
        <taxon>Bacteria</taxon>
        <taxon>Pseudomonadati</taxon>
        <taxon>Pseudomonadota</taxon>
        <taxon>Gammaproteobacteria</taxon>
        <taxon>Alteromonadales</taxon>
        <taxon>Shewanellaceae</taxon>
        <taxon>Shewanella</taxon>
    </lineage>
</organism>
<dbReference type="Proteomes" id="UP001529491">
    <property type="component" value="Chromosome"/>
</dbReference>
<dbReference type="PIRSF" id="PIRSF001488">
    <property type="entry name" value="Tdi_protein"/>
    <property type="match status" value="1"/>
</dbReference>
<feature type="domain" description="DSBA-like thioredoxin" evidence="6">
    <location>
        <begin position="49"/>
        <end position="188"/>
    </location>
</feature>
<keyword evidence="4" id="KW-0676">Redox-active center</keyword>
<accession>A0ABZ0JUG3</accession>
<keyword evidence="8" id="KW-1185">Reference proteome</keyword>
<comment type="similarity">
    <text evidence="1">Belongs to the thioredoxin family. DsbA subfamily.</text>
</comment>
<dbReference type="InterPro" id="IPR001853">
    <property type="entry name" value="DSBA-like_thioredoxin_dom"/>
</dbReference>
<keyword evidence="5" id="KW-0574">Periplasm</keyword>
<dbReference type="SUPFAM" id="SSF52833">
    <property type="entry name" value="Thioredoxin-like"/>
    <property type="match status" value="1"/>
</dbReference>